<evidence type="ECO:0000256" key="5">
    <source>
        <dbReference type="ARBA" id="ARBA00023136"/>
    </source>
</evidence>
<comment type="subcellular location">
    <subcellularLocation>
        <location evidence="1 6">Cell membrane</location>
        <topology evidence="1 6">Multi-pass membrane protein</topology>
    </subcellularLocation>
</comment>
<feature type="transmembrane region" description="Helical" evidence="6">
    <location>
        <begin position="201"/>
        <end position="218"/>
    </location>
</feature>
<dbReference type="GO" id="GO:0005886">
    <property type="term" value="C:plasma membrane"/>
    <property type="evidence" value="ECO:0007669"/>
    <property type="project" value="UniProtKB-SubCell"/>
</dbReference>
<keyword evidence="5 6" id="KW-0472">Membrane</keyword>
<sequence length="658" mass="75166">MNNLFYPRMAVTNIKKNSKFYFPYFLTCISTVTMFYIMHMISINKGLSKMPGAGSLKTVMGFGTVVIGIFSTIFLFYTNSFLMKRRKKELGLYNILGMEKKHIAKILLLETMITAVGTITIGLLSGIVLSKLIFLILFKVINFSVPLNFFISTSSLVGTVLLFTGIFFVTLLWNLLQITMSKPIELLKGGNIGEREPKSKVLITIIGLITLGAGYFIALTTESPLDAIPLFFVAVVLVIIGTYCLFTSGSIALLKMLRKNKNYYYKTKNFVSVSGMIYRMKQNAVGLANICILSTMVLVMLSTTVSLYIGVEEQLENRYPKDLAMTLYQPTEEEITLALQAVKDTVDRNHMPINNLLDYRYLSFVAKKVGDTFITDREANSMDNLQKLFFITEDEYTRVTGEEIHLSENEVLIHSSNGKMSDHFNLFNKEYRILQHLSSFPLRGEYTSIVLNIHYIVVKDQATLNEIYENQLEAYSDRASEYQYYLSFDMEGEKEEKIDIYREVVQELREIEDVAFSIENRQSMEDEIYVFYGGFLFLGLFLGTLFLMATVLIIYYKQISEGYDDKDRFEIMQKVGMSLEEVKNSVKSQIIKVFFLPLMMAIIHIIAAFKMITKLLAVMNLTNIPLFMICTVATILIFGLIYGVVYSLTAKVYYRIVS</sequence>
<comment type="similarity">
    <text evidence="6">Belongs to the ABC-4 integral membrane protein family.</text>
</comment>
<evidence type="ECO:0000256" key="1">
    <source>
        <dbReference type="ARBA" id="ARBA00004651"/>
    </source>
</evidence>
<gene>
    <name evidence="8" type="ordered locus">Clos_2081</name>
</gene>
<feature type="transmembrane region" description="Helical" evidence="6">
    <location>
        <begin position="624"/>
        <end position="648"/>
    </location>
</feature>
<feature type="transmembrane region" description="Helical" evidence="6">
    <location>
        <begin position="593"/>
        <end position="612"/>
    </location>
</feature>
<keyword evidence="3 6" id="KW-0812">Transmembrane</keyword>
<dbReference type="Pfam" id="PF02687">
    <property type="entry name" value="FtsX"/>
    <property type="match status" value="1"/>
</dbReference>
<dbReference type="eggNOG" id="COG0577">
    <property type="taxonomic scope" value="Bacteria"/>
</dbReference>
<feature type="transmembrane region" description="Helical" evidence="6">
    <location>
        <begin position="230"/>
        <end position="254"/>
    </location>
</feature>
<feature type="transmembrane region" description="Helical" evidence="6">
    <location>
        <begin position="529"/>
        <end position="556"/>
    </location>
</feature>
<dbReference type="InterPro" id="IPR052536">
    <property type="entry name" value="ABC-4_Integral_Memb_Prot"/>
</dbReference>
<dbReference type="STRING" id="350688.Clos_2081"/>
<evidence type="ECO:0000256" key="4">
    <source>
        <dbReference type="ARBA" id="ARBA00022989"/>
    </source>
</evidence>
<evidence type="ECO:0000313" key="9">
    <source>
        <dbReference type="Proteomes" id="UP000000269"/>
    </source>
</evidence>
<evidence type="ECO:0000313" key="8">
    <source>
        <dbReference type="EMBL" id="ABW19617.1"/>
    </source>
</evidence>
<dbReference type="RefSeq" id="WP_012159926.1">
    <property type="nucleotide sequence ID" value="NC_009922.1"/>
</dbReference>
<feature type="transmembrane region" description="Helical" evidence="6">
    <location>
        <begin position="21"/>
        <end position="39"/>
    </location>
</feature>
<feature type="transmembrane region" description="Helical" evidence="6">
    <location>
        <begin position="149"/>
        <end position="176"/>
    </location>
</feature>
<dbReference type="PANTHER" id="PTHR46795:SF3">
    <property type="entry name" value="ABC TRANSPORTER PERMEASE"/>
    <property type="match status" value="1"/>
</dbReference>
<evidence type="ECO:0000256" key="6">
    <source>
        <dbReference type="PIRNR" id="PIRNR018968"/>
    </source>
</evidence>
<dbReference type="KEGG" id="aoe:Clos_2081"/>
<feature type="transmembrane region" description="Helical" evidence="6">
    <location>
        <begin position="107"/>
        <end position="137"/>
    </location>
</feature>
<dbReference type="PANTHER" id="PTHR46795">
    <property type="entry name" value="ABC TRANSPORTER PERMEASE-RELATED-RELATED"/>
    <property type="match status" value="1"/>
</dbReference>
<feature type="transmembrane region" description="Helical" evidence="6">
    <location>
        <begin position="59"/>
        <end position="78"/>
    </location>
</feature>
<dbReference type="Proteomes" id="UP000000269">
    <property type="component" value="Chromosome"/>
</dbReference>
<evidence type="ECO:0000256" key="2">
    <source>
        <dbReference type="ARBA" id="ARBA00022475"/>
    </source>
</evidence>
<keyword evidence="2 6" id="KW-1003">Cell membrane</keyword>
<keyword evidence="4 6" id="KW-1133">Transmembrane helix</keyword>
<dbReference type="PIRSF" id="PIRSF018968">
    <property type="entry name" value="ABC_permease_BceB"/>
    <property type="match status" value="1"/>
</dbReference>
<organism evidence="8 9">
    <name type="scientific">Alkaliphilus oremlandii (strain OhILAs)</name>
    <name type="common">Clostridium oremlandii (strain OhILAs)</name>
    <dbReference type="NCBI Taxonomy" id="350688"/>
    <lineage>
        <taxon>Bacteria</taxon>
        <taxon>Bacillati</taxon>
        <taxon>Bacillota</taxon>
        <taxon>Clostridia</taxon>
        <taxon>Peptostreptococcales</taxon>
        <taxon>Natronincolaceae</taxon>
        <taxon>Alkaliphilus</taxon>
    </lineage>
</organism>
<keyword evidence="6" id="KW-0813">Transport</keyword>
<dbReference type="InterPro" id="IPR027022">
    <property type="entry name" value="ABC_permease_BceB-typ"/>
</dbReference>
<dbReference type="HOGENOM" id="CLU_022800_2_3_9"/>
<dbReference type="EMBL" id="CP000853">
    <property type="protein sequence ID" value="ABW19617.1"/>
    <property type="molecule type" value="Genomic_DNA"/>
</dbReference>
<evidence type="ECO:0000256" key="3">
    <source>
        <dbReference type="ARBA" id="ARBA00022692"/>
    </source>
</evidence>
<dbReference type="GO" id="GO:0055085">
    <property type="term" value="P:transmembrane transport"/>
    <property type="evidence" value="ECO:0007669"/>
    <property type="project" value="UniProtKB-UniRule"/>
</dbReference>
<protein>
    <recommendedName>
        <fullName evidence="7">ABC3 transporter permease C-terminal domain-containing protein</fullName>
    </recommendedName>
</protein>
<keyword evidence="9" id="KW-1185">Reference proteome</keyword>
<evidence type="ECO:0000259" key="7">
    <source>
        <dbReference type="Pfam" id="PF02687"/>
    </source>
</evidence>
<feature type="transmembrane region" description="Helical" evidence="6">
    <location>
        <begin position="286"/>
        <end position="311"/>
    </location>
</feature>
<feature type="domain" description="ABC3 transporter permease C-terminal" evidence="7">
    <location>
        <begin position="64"/>
        <end position="179"/>
    </location>
</feature>
<dbReference type="AlphaFoldDB" id="A8MII5"/>
<accession>A8MII5</accession>
<reference evidence="9" key="1">
    <citation type="submission" date="2007-10" db="EMBL/GenBank/DDBJ databases">
        <title>Complete genome of Alkaliphilus oremlandii OhILAs.</title>
        <authorList>
            <person name="Copeland A."/>
            <person name="Lucas S."/>
            <person name="Lapidus A."/>
            <person name="Barry K."/>
            <person name="Detter J.C."/>
            <person name="Glavina del Rio T."/>
            <person name="Hammon N."/>
            <person name="Israni S."/>
            <person name="Dalin E."/>
            <person name="Tice H."/>
            <person name="Pitluck S."/>
            <person name="Chain P."/>
            <person name="Malfatti S."/>
            <person name="Shin M."/>
            <person name="Vergez L."/>
            <person name="Schmutz J."/>
            <person name="Larimer F."/>
            <person name="Land M."/>
            <person name="Hauser L."/>
            <person name="Kyrpides N."/>
            <person name="Mikhailova N."/>
            <person name="Stolz J.F."/>
            <person name="Dawson A."/>
            <person name="Fisher E."/>
            <person name="Crable B."/>
            <person name="Perera E."/>
            <person name="Lisak J."/>
            <person name="Ranganathan M."/>
            <person name="Basu P."/>
            <person name="Richardson P."/>
        </authorList>
    </citation>
    <scope>NUCLEOTIDE SEQUENCE [LARGE SCALE GENOMIC DNA]</scope>
    <source>
        <strain evidence="9">OhILAs</strain>
    </source>
</reference>
<proteinExistence type="inferred from homology"/>
<dbReference type="InterPro" id="IPR003838">
    <property type="entry name" value="ABC3_permease_C"/>
</dbReference>
<name>A8MII5_ALKOO</name>
<dbReference type="OrthoDB" id="9781780at2"/>